<reference evidence="1" key="2">
    <citation type="journal article" date="2022" name="Microb. Genom.">
        <title>A chromosome-scale genome assembly of the tomato pathogen Cladosporium fulvum reveals a compartmentalized genome architecture and the presence of a dispensable chromosome.</title>
        <authorList>
            <person name="Zaccaron A.Z."/>
            <person name="Chen L.H."/>
            <person name="Samaras A."/>
            <person name="Stergiopoulos I."/>
        </authorList>
    </citation>
    <scope>NUCLEOTIDE SEQUENCE</scope>
    <source>
        <strain evidence="1">Race5_Kim</strain>
    </source>
</reference>
<gene>
    <name evidence="1" type="ORF">CLAFUR5_14356</name>
</gene>
<dbReference type="RefSeq" id="XP_047769364.1">
    <property type="nucleotide sequence ID" value="XM_047913504.1"/>
</dbReference>
<dbReference type="Proteomes" id="UP000756132">
    <property type="component" value="Chromosome 13"/>
</dbReference>
<evidence type="ECO:0000313" key="2">
    <source>
        <dbReference type="Proteomes" id="UP000756132"/>
    </source>
</evidence>
<dbReference type="GeneID" id="71994234"/>
<dbReference type="KEGG" id="ffu:CLAFUR5_14356"/>
<dbReference type="EMBL" id="CP090175">
    <property type="protein sequence ID" value="UJO24998.1"/>
    <property type="molecule type" value="Genomic_DNA"/>
</dbReference>
<protein>
    <submittedName>
        <fullName evidence="1">Uncharacterized protein</fullName>
    </submittedName>
</protein>
<name>A0A9Q8UWH2_PASFU</name>
<proteinExistence type="predicted"/>
<dbReference type="AlphaFoldDB" id="A0A9Q8UWH2"/>
<dbReference type="OrthoDB" id="10470416at2759"/>
<reference evidence="1" key="1">
    <citation type="submission" date="2021-12" db="EMBL/GenBank/DDBJ databases">
        <authorList>
            <person name="Zaccaron A."/>
            <person name="Stergiopoulos I."/>
        </authorList>
    </citation>
    <scope>NUCLEOTIDE SEQUENCE</scope>
    <source>
        <strain evidence="1">Race5_Kim</strain>
    </source>
</reference>
<keyword evidence="2" id="KW-1185">Reference proteome</keyword>
<accession>A0A9Q8UWH2</accession>
<sequence length="112" mass="13271">MASRSVSSLPEVIRHYSEVAEVVNHREMNRFIQDIRSRWDPPTHEKDYRFEGWTSEGALTKCIYQGVFWYHDRPQPVESWNASDAEIDRQIQIRPTLEEIINFVAKPIQRAL</sequence>
<evidence type="ECO:0000313" key="1">
    <source>
        <dbReference type="EMBL" id="UJO24998.1"/>
    </source>
</evidence>
<organism evidence="1 2">
    <name type="scientific">Passalora fulva</name>
    <name type="common">Tomato leaf mold</name>
    <name type="synonym">Cladosporium fulvum</name>
    <dbReference type="NCBI Taxonomy" id="5499"/>
    <lineage>
        <taxon>Eukaryota</taxon>
        <taxon>Fungi</taxon>
        <taxon>Dikarya</taxon>
        <taxon>Ascomycota</taxon>
        <taxon>Pezizomycotina</taxon>
        <taxon>Dothideomycetes</taxon>
        <taxon>Dothideomycetidae</taxon>
        <taxon>Mycosphaerellales</taxon>
        <taxon>Mycosphaerellaceae</taxon>
        <taxon>Fulvia</taxon>
    </lineage>
</organism>